<keyword evidence="10" id="KW-1185">Reference proteome</keyword>
<evidence type="ECO:0000313" key="10">
    <source>
        <dbReference type="Proteomes" id="UP000694564"/>
    </source>
</evidence>
<feature type="domain" description="Peptidase M1 leukotriene A4 hydrolase/aminopeptidase C-terminal" evidence="8">
    <location>
        <begin position="569"/>
        <end position="715"/>
    </location>
</feature>
<dbReference type="Pfam" id="PF01433">
    <property type="entry name" value="Peptidase_M1"/>
    <property type="match status" value="1"/>
</dbReference>
<dbReference type="FunFam" id="1.25.40.320:FF:000003">
    <property type="entry name" value="Aminopeptidase O isoform 1"/>
    <property type="match status" value="1"/>
</dbReference>
<dbReference type="SUPFAM" id="SSF55486">
    <property type="entry name" value="Metalloproteases ('zincins'), catalytic domain"/>
    <property type="match status" value="1"/>
</dbReference>
<dbReference type="InterPro" id="IPR042097">
    <property type="entry name" value="Aminopeptidase_N-like_N_sf"/>
</dbReference>
<keyword evidence="4" id="KW-0479">Metal-binding</keyword>
<comment type="similarity">
    <text evidence="2">Belongs to the peptidase M1 family.</text>
</comment>
<dbReference type="Pfam" id="PF09127">
    <property type="entry name" value="Leuk-A4-hydro_C"/>
    <property type="match status" value="1"/>
</dbReference>
<dbReference type="InterPro" id="IPR038502">
    <property type="entry name" value="M1_LTA-4_hydro/amino_C_sf"/>
</dbReference>
<dbReference type="SUPFAM" id="SSF48371">
    <property type="entry name" value="ARM repeat"/>
    <property type="match status" value="1"/>
</dbReference>
<dbReference type="InterPro" id="IPR014782">
    <property type="entry name" value="Peptidase_M1_dom"/>
</dbReference>
<evidence type="ECO:0000256" key="3">
    <source>
        <dbReference type="ARBA" id="ARBA00022670"/>
    </source>
</evidence>
<dbReference type="PANTHER" id="PTHR46627">
    <property type="entry name" value="AMINOPEPTIDASE O"/>
    <property type="match status" value="1"/>
</dbReference>
<keyword evidence="6" id="KW-0862">Zinc</keyword>
<accession>A0A8D2CNA0</accession>
<evidence type="ECO:0000256" key="4">
    <source>
        <dbReference type="ARBA" id="ARBA00022723"/>
    </source>
</evidence>
<gene>
    <name evidence="9" type="primary">AOPEP</name>
</gene>
<dbReference type="InterPro" id="IPR015211">
    <property type="entry name" value="Peptidase_M1_C"/>
</dbReference>
<dbReference type="SMART" id="SM01263">
    <property type="entry name" value="Leuk-A4-hydro_C"/>
    <property type="match status" value="1"/>
</dbReference>
<dbReference type="GO" id="GO:0070006">
    <property type="term" value="F:metalloaminopeptidase activity"/>
    <property type="evidence" value="ECO:0007669"/>
    <property type="project" value="InterPro"/>
</dbReference>
<dbReference type="GO" id="GO:0006508">
    <property type="term" value="P:proteolysis"/>
    <property type="evidence" value="ECO:0007669"/>
    <property type="project" value="UniProtKB-KW"/>
</dbReference>
<dbReference type="GO" id="GO:0008270">
    <property type="term" value="F:zinc ion binding"/>
    <property type="evidence" value="ECO:0007669"/>
    <property type="project" value="InterPro"/>
</dbReference>
<sequence>MDLKLDPSRDDLPLMANTSHMLVRHYVLDLDVDFESHIIEGTIVLFFEDGKQVKKQTSSTKETCQLESSEACKLRTPEPCHIPVTNVRTLSSKMGYNDFAICDKGEKDTSDKDGNHDNLEQASGLCSSQYCCDTGDHGREGFLLVLDCCDLSVSKVEEVDVAAVPGIEKFTRSPKLSVISEELRNEVVGELVTLPADRWREQLDYYARCSQAPGCGELFFDTDTWSLQIRKTGALTASEFPHAIRIWYKTKPEGRSVSWTSDQSGRPCVYTVGSPINNRALFPCQEPPVAMSTWQATVRAAASFVVLMSGENSAKPAQLREGGSSWHYYVTMPMPASTFTIAVGCWTEIKSEMDLVTEWPFPSSEANFRCAGVCGHTEYPCRFQDASATAQEVIPHRVFAPVCLRDVCQETLVPLIPPCLSAAHSVLGTHPFSRLDILIVPANFPSLGMARPSKEKTGQVSDSGASVVKHGLNPEKIFMQVHYLKGYFLLRFLAKRLGNETYFSFLRKFVHMFHGQLILSQDFLQMLLESTPEEKRLELSVENIFQDWLESSGMPKPLQSERQAESECGLARQVSAEVTKWIRVNRRPRKRRRRQENEVFEKLLPDQLVLLLEHLLEQKTLNPQTLQSLQKTYHLQEQDAEVRHRWCELVVKHRHSRAYGHVERFLQEDQAMGVYLYGELMVSEDARQQQLARRCFELARAQMDGPSAEVVAQMLF</sequence>
<dbReference type="AlphaFoldDB" id="A0A8D2CNA0"/>
<evidence type="ECO:0000259" key="8">
    <source>
        <dbReference type="SMART" id="SM01263"/>
    </source>
</evidence>
<evidence type="ECO:0000256" key="7">
    <source>
        <dbReference type="ARBA" id="ARBA00023049"/>
    </source>
</evidence>
<dbReference type="FunFam" id="2.60.40.1730:FF:000008">
    <property type="entry name" value="aminopeptidase O isoform X1"/>
    <property type="match status" value="1"/>
</dbReference>
<dbReference type="Gene3D" id="2.60.40.1730">
    <property type="entry name" value="tricorn interacting facor f3 domain"/>
    <property type="match status" value="1"/>
</dbReference>
<dbReference type="Gene3D" id="1.10.390.10">
    <property type="entry name" value="Neutral Protease Domain 2"/>
    <property type="match status" value="1"/>
</dbReference>
<keyword evidence="5" id="KW-0378">Hydrolase</keyword>
<dbReference type="Ensembl" id="ENSSVLT00005008322.1">
    <property type="protein sequence ID" value="ENSSVLP00005007461.1"/>
    <property type="gene ID" value="ENSSVLG00005005936.1"/>
</dbReference>
<dbReference type="GeneTree" id="ENSGT00940000155211"/>
<keyword evidence="3" id="KW-0645">Protease</keyword>
<comment type="cofactor">
    <cofactor evidence="1">
        <name>Zn(2+)</name>
        <dbReference type="ChEBI" id="CHEBI:29105"/>
    </cofactor>
</comment>
<evidence type="ECO:0000256" key="6">
    <source>
        <dbReference type="ARBA" id="ARBA00022833"/>
    </source>
</evidence>
<dbReference type="InterPro" id="IPR033577">
    <property type="entry name" value="AOPep"/>
</dbReference>
<reference evidence="9" key="2">
    <citation type="submission" date="2025-09" db="UniProtKB">
        <authorList>
            <consortium name="Ensembl"/>
        </authorList>
    </citation>
    <scope>IDENTIFICATION</scope>
</reference>
<dbReference type="OrthoDB" id="79562at2759"/>
<dbReference type="Proteomes" id="UP000694564">
    <property type="component" value="Chromosome 13"/>
</dbReference>
<dbReference type="GO" id="GO:0005730">
    <property type="term" value="C:nucleolus"/>
    <property type="evidence" value="ECO:0007669"/>
    <property type="project" value="InterPro"/>
</dbReference>
<evidence type="ECO:0000313" key="9">
    <source>
        <dbReference type="Ensembl" id="ENSSVLP00005007461.1"/>
    </source>
</evidence>
<evidence type="ECO:0000256" key="1">
    <source>
        <dbReference type="ARBA" id="ARBA00001947"/>
    </source>
</evidence>
<proteinExistence type="inferred from homology"/>
<dbReference type="InterPro" id="IPR016024">
    <property type="entry name" value="ARM-type_fold"/>
</dbReference>
<reference evidence="9" key="1">
    <citation type="submission" date="2025-08" db="UniProtKB">
        <authorList>
            <consortium name="Ensembl"/>
        </authorList>
    </citation>
    <scope>IDENTIFICATION</scope>
</reference>
<dbReference type="InterPro" id="IPR027268">
    <property type="entry name" value="Peptidase_M4/M1_CTD_sf"/>
</dbReference>
<protein>
    <submittedName>
        <fullName evidence="9">Aminopeptidase O (putative)</fullName>
    </submittedName>
</protein>
<name>A0A8D2CNA0_SCIVU</name>
<evidence type="ECO:0000256" key="5">
    <source>
        <dbReference type="ARBA" id="ARBA00022801"/>
    </source>
</evidence>
<organism evidence="9 10">
    <name type="scientific">Sciurus vulgaris</name>
    <name type="common">Eurasian red squirrel</name>
    <dbReference type="NCBI Taxonomy" id="55149"/>
    <lineage>
        <taxon>Eukaryota</taxon>
        <taxon>Metazoa</taxon>
        <taxon>Chordata</taxon>
        <taxon>Craniata</taxon>
        <taxon>Vertebrata</taxon>
        <taxon>Euteleostomi</taxon>
        <taxon>Mammalia</taxon>
        <taxon>Eutheria</taxon>
        <taxon>Euarchontoglires</taxon>
        <taxon>Glires</taxon>
        <taxon>Rodentia</taxon>
        <taxon>Sciuromorpha</taxon>
        <taxon>Sciuridae</taxon>
        <taxon>Sciurinae</taxon>
        <taxon>Sciurini</taxon>
        <taxon>Sciurus</taxon>
    </lineage>
</organism>
<evidence type="ECO:0000256" key="2">
    <source>
        <dbReference type="ARBA" id="ARBA00010136"/>
    </source>
</evidence>
<dbReference type="SUPFAM" id="SSF63737">
    <property type="entry name" value="Leukotriene A4 hydrolase N-terminal domain"/>
    <property type="match status" value="1"/>
</dbReference>
<dbReference type="Gene3D" id="1.25.40.320">
    <property type="entry name" value="Peptidase M1, leukotriene A4 hydrolase/aminopeptidase C-terminal domain"/>
    <property type="match status" value="1"/>
</dbReference>
<dbReference type="PANTHER" id="PTHR46627:SF1">
    <property type="entry name" value="AMINOPEPTIDASE O"/>
    <property type="match status" value="1"/>
</dbReference>
<keyword evidence="7" id="KW-0482">Metalloprotease</keyword>